<name>A0A9Q3EZW1_9BASI</name>
<protein>
    <submittedName>
        <fullName evidence="2">Uncharacterized protein</fullName>
    </submittedName>
</protein>
<dbReference type="EMBL" id="AVOT02036566">
    <property type="protein sequence ID" value="MBW0531093.1"/>
    <property type="molecule type" value="Genomic_DNA"/>
</dbReference>
<reference evidence="2" key="1">
    <citation type="submission" date="2021-03" db="EMBL/GenBank/DDBJ databases">
        <title>Draft genome sequence of rust myrtle Austropuccinia psidii MF-1, a brazilian biotype.</title>
        <authorList>
            <person name="Quecine M.C."/>
            <person name="Pachon D.M.R."/>
            <person name="Bonatelli M.L."/>
            <person name="Correr F.H."/>
            <person name="Franceschini L.M."/>
            <person name="Leite T.F."/>
            <person name="Margarido G.R.A."/>
            <person name="Almeida C.A."/>
            <person name="Ferrarezi J.A."/>
            <person name="Labate C.A."/>
        </authorList>
    </citation>
    <scope>NUCLEOTIDE SEQUENCE</scope>
    <source>
        <strain evidence="2">MF-1</strain>
    </source>
</reference>
<proteinExistence type="predicted"/>
<feature type="region of interest" description="Disordered" evidence="1">
    <location>
        <begin position="64"/>
        <end position="92"/>
    </location>
</feature>
<keyword evidence="3" id="KW-1185">Reference proteome</keyword>
<dbReference type="Proteomes" id="UP000765509">
    <property type="component" value="Unassembled WGS sequence"/>
</dbReference>
<dbReference type="AlphaFoldDB" id="A0A9Q3EZW1"/>
<gene>
    <name evidence="2" type="ORF">O181_070808</name>
</gene>
<feature type="compositionally biased region" description="Gly residues" evidence="1">
    <location>
        <begin position="77"/>
        <end position="86"/>
    </location>
</feature>
<sequence>MARLKEYQDYKTYQEILRKLVGTIQKLEEDWKPFMSPQVATTLEVSSPCILFVLIRTSQEIKYPKPTPISTTKSPSGGAGGMGSGPDSGLKT</sequence>
<accession>A0A9Q3EZW1</accession>
<evidence type="ECO:0000313" key="3">
    <source>
        <dbReference type="Proteomes" id="UP000765509"/>
    </source>
</evidence>
<evidence type="ECO:0000313" key="2">
    <source>
        <dbReference type="EMBL" id="MBW0531093.1"/>
    </source>
</evidence>
<comment type="caution">
    <text evidence="2">The sequence shown here is derived from an EMBL/GenBank/DDBJ whole genome shotgun (WGS) entry which is preliminary data.</text>
</comment>
<organism evidence="2 3">
    <name type="scientific">Austropuccinia psidii MF-1</name>
    <dbReference type="NCBI Taxonomy" id="1389203"/>
    <lineage>
        <taxon>Eukaryota</taxon>
        <taxon>Fungi</taxon>
        <taxon>Dikarya</taxon>
        <taxon>Basidiomycota</taxon>
        <taxon>Pucciniomycotina</taxon>
        <taxon>Pucciniomycetes</taxon>
        <taxon>Pucciniales</taxon>
        <taxon>Sphaerophragmiaceae</taxon>
        <taxon>Austropuccinia</taxon>
    </lineage>
</organism>
<evidence type="ECO:0000256" key="1">
    <source>
        <dbReference type="SAM" id="MobiDB-lite"/>
    </source>
</evidence>